<keyword evidence="1" id="KW-0472">Membrane</keyword>
<keyword evidence="1" id="KW-0812">Transmembrane</keyword>
<gene>
    <name evidence="2" type="ORF">CPB83DRAFT_853639</name>
</gene>
<evidence type="ECO:0000313" key="2">
    <source>
        <dbReference type="EMBL" id="KAF9529021.1"/>
    </source>
</evidence>
<evidence type="ECO:0000256" key="1">
    <source>
        <dbReference type="SAM" id="Phobius"/>
    </source>
</evidence>
<dbReference type="EMBL" id="MU157849">
    <property type="protein sequence ID" value="KAF9529021.1"/>
    <property type="molecule type" value="Genomic_DNA"/>
</dbReference>
<protein>
    <submittedName>
        <fullName evidence="2">Uncharacterized protein</fullName>
    </submittedName>
</protein>
<proteinExistence type="predicted"/>
<keyword evidence="1" id="KW-1133">Transmembrane helix</keyword>
<dbReference type="AlphaFoldDB" id="A0A9P6JQB7"/>
<feature type="transmembrane region" description="Helical" evidence="1">
    <location>
        <begin position="34"/>
        <end position="51"/>
    </location>
</feature>
<sequence length="67" mass="8158">MAFEKRLRSPLLWRLRAGISRAIQKRPQTYCMPGYFIFFFFFLCNLQARLLRDKVYSRTRIVPEARL</sequence>
<name>A0A9P6JQB7_9AGAR</name>
<keyword evidence="3" id="KW-1185">Reference proteome</keyword>
<accession>A0A9P6JQB7</accession>
<evidence type="ECO:0000313" key="3">
    <source>
        <dbReference type="Proteomes" id="UP000807306"/>
    </source>
</evidence>
<dbReference type="Proteomes" id="UP000807306">
    <property type="component" value="Unassembled WGS sequence"/>
</dbReference>
<reference evidence="2" key="1">
    <citation type="submission" date="2020-11" db="EMBL/GenBank/DDBJ databases">
        <authorList>
            <consortium name="DOE Joint Genome Institute"/>
            <person name="Ahrendt S."/>
            <person name="Riley R."/>
            <person name="Andreopoulos W."/>
            <person name="Labutti K."/>
            <person name="Pangilinan J."/>
            <person name="Ruiz-Duenas F.J."/>
            <person name="Barrasa J.M."/>
            <person name="Sanchez-Garcia M."/>
            <person name="Camarero S."/>
            <person name="Miyauchi S."/>
            <person name="Serrano A."/>
            <person name="Linde D."/>
            <person name="Babiker R."/>
            <person name="Drula E."/>
            <person name="Ayuso-Fernandez I."/>
            <person name="Pacheco R."/>
            <person name="Padilla G."/>
            <person name="Ferreira P."/>
            <person name="Barriuso J."/>
            <person name="Kellner H."/>
            <person name="Castanera R."/>
            <person name="Alfaro M."/>
            <person name="Ramirez L."/>
            <person name="Pisabarro A.G."/>
            <person name="Kuo A."/>
            <person name="Tritt A."/>
            <person name="Lipzen A."/>
            <person name="He G."/>
            <person name="Yan M."/>
            <person name="Ng V."/>
            <person name="Cullen D."/>
            <person name="Martin F."/>
            <person name="Rosso M.-N."/>
            <person name="Henrissat B."/>
            <person name="Hibbett D."/>
            <person name="Martinez A.T."/>
            <person name="Grigoriev I.V."/>
        </authorList>
    </citation>
    <scope>NUCLEOTIDE SEQUENCE</scope>
    <source>
        <strain evidence="2">CBS 506.95</strain>
    </source>
</reference>
<comment type="caution">
    <text evidence="2">The sequence shown here is derived from an EMBL/GenBank/DDBJ whole genome shotgun (WGS) entry which is preliminary data.</text>
</comment>
<organism evidence="2 3">
    <name type="scientific">Crepidotus variabilis</name>
    <dbReference type="NCBI Taxonomy" id="179855"/>
    <lineage>
        <taxon>Eukaryota</taxon>
        <taxon>Fungi</taxon>
        <taxon>Dikarya</taxon>
        <taxon>Basidiomycota</taxon>
        <taxon>Agaricomycotina</taxon>
        <taxon>Agaricomycetes</taxon>
        <taxon>Agaricomycetidae</taxon>
        <taxon>Agaricales</taxon>
        <taxon>Agaricineae</taxon>
        <taxon>Crepidotaceae</taxon>
        <taxon>Crepidotus</taxon>
    </lineage>
</organism>